<evidence type="ECO:0000313" key="3">
    <source>
        <dbReference type="Proteomes" id="UP000233551"/>
    </source>
</evidence>
<evidence type="ECO:0000313" key="2">
    <source>
        <dbReference type="EMBL" id="PKI58727.1"/>
    </source>
</evidence>
<feature type="region of interest" description="Disordered" evidence="1">
    <location>
        <begin position="33"/>
        <end position="85"/>
    </location>
</feature>
<dbReference type="Proteomes" id="UP000233551">
    <property type="component" value="Unassembled WGS sequence"/>
</dbReference>
<name>A0A2I0JQZ3_PUNGR</name>
<dbReference type="AlphaFoldDB" id="A0A2I0JQZ3"/>
<comment type="caution">
    <text evidence="2">The sequence shown here is derived from an EMBL/GenBank/DDBJ whole genome shotgun (WGS) entry which is preliminary data.</text>
</comment>
<gene>
    <name evidence="2" type="ORF">CRG98_020883</name>
</gene>
<proteinExistence type="predicted"/>
<evidence type="ECO:0000256" key="1">
    <source>
        <dbReference type="SAM" id="MobiDB-lite"/>
    </source>
</evidence>
<organism evidence="2 3">
    <name type="scientific">Punica granatum</name>
    <name type="common">Pomegranate</name>
    <dbReference type="NCBI Taxonomy" id="22663"/>
    <lineage>
        <taxon>Eukaryota</taxon>
        <taxon>Viridiplantae</taxon>
        <taxon>Streptophyta</taxon>
        <taxon>Embryophyta</taxon>
        <taxon>Tracheophyta</taxon>
        <taxon>Spermatophyta</taxon>
        <taxon>Magnoliopsida</taxon>
        <taxon>eudicotyledons</taxon>
        <taxon>Gunneridae</taxon>
        <taxon>Pentapetalae</taxon>
        <taxon>rosids</taxon>
        <taxon>malvids</taxon>
        <taxon>Myrtales</taxon>
        <taxon>Lythraceae</taxon>
        <taxon>Punica</taxon>
    </lineage>
</organism>
<reference evidence="2 3" key="1">
    <citation type="submission" date="2017-11" db="EMBL/GenBank/DDBJ databases">
        <title>De-novo sequencing of pomegranate (Punica granatum L.) genome.</title>
        <authorList>
            <person name="Akparov Z."/>
            <person name="Amiraslanov A."/>
            <person name="Hajiyeva S."/>
            <person name="Abbasov M."/>
            <person name="Kaur K."/>
            <person name="Hamwieh A."/>
            <person name="Solovyev V."/>
            <person name="Salamov A."/>
            <person name="Braich B."/>
            <person name="Kosarev P."/>
            <person name="Mahmoud A."/>
            <person name="Hajiyev E."/>
            <person name="Babayeva S."/>
            <person name="Izzatullayeva V."/>
            <person name="Mammadov A."/>
            <person name="Mammadov A."/>
            <person name="Sharifova S."/>
            <person name="Ojaghi J."/>
            <person name="Eynullazada K."/>
            <person name="Bayramov B."/>
            <person name="Abdulazimova A."/>
            <person name="Shahmuradov I."/>
        </authorList>
    </citation>
    <scope>NUCLEOTIDE SEQUENCE [LARGE SCALE GENOMIC DNA]</scope>
    <source>
        <strain evidence="3">cv. AG2017</strain>
        <tissue evidence="2">Leaf</tissue>
    </source>
</reference>
<protein>
    <submittedName>
        <fullName evidence="2">Uncharacterized protein</fullName>
    </submittedName>
</protein>
<accession>A0A2I0JQZ3</accession>
<keyword evidence="3" id="KW-1185">Reference proteome</keyword>
<dbReference type="EMBL" id="PGOL01001346">
    <property type="protein sequence ID" value="PKI58727.1"/>
    <property type="molecule type" value="Genomic_DNA"/>
</dbReference>
<sequence length="85" mass="9290">MEKDGAIAWEFIGWEGAVTDERSMASAISRTPRWWGPEKDCGGRLGPISPLPGPHDLPTHSMQRWGPRSFPSRRGGQSPAIPPSP</sequence>